<dbReference type="EMBL" id="JADNYJ010000014">
    <property type="protein sequence ID" value="KAF8907692.1"/>
    <property type="molecule type" value="Genomic_DNA"/>
</dbReference>
<protein>
    <submittedName>
        <fullName evidence="1">Uncharacterized protein</fullName>
    </submittedName>
</protein>
<dbReference type="Gene3D" id="3.80.10.10">
    <property type="entry name" value="Ribonuclease Inhibitor"/>
    <property type="match status" value="1"/>
</dbReference>
<keyword evidence="2" id="KW-1185">Reference proteome</keyword>
<feature type="non-terminal residue" evidence="1">
    <location>
        <position position="483"/>
    </location>
</feature>
<dbReference type="AlphaFoldDB" id="A0A9P5NXB3"/>
<accession>A0A9P5NXB3</accession>
<name>A0A9P5NXB3_GYMJU</name>
<gene>
    <name evidence="1" type="ORF">CPB84DRAFT_1768563</name>
</gene>
<evidence type="ECO:0000313" key="2">
    <source>
        <dbReference type="Proteomes" id="UP000724874"/>
    </source>
</evidence>
<dbReference type="OrthoDB" id="2995895at2759"/>
<reference evidence="1" key="1">
    <citation type="submission" date="2020-11" db="EMBL/GenBank/DDBJ databases">
        <authorList>
            <consortium name="DOE Joint Genome Institute"/>
            <person name="Ahrendt S."/>
            <person name="Riley R."/>
            <person name="Andreopoulos W."/>
            <person name="LaButti K."/>
            <person name="Pangilinan J."/>
            <person name="Ruiz-duenas F.J."/>
            <person name="Barrasa J.M."/>
            <person name="Sanchez-Garcia M."/>
            <person name="Camarero S."/>
            <person name="Miyauchi S."/>
            <person name="Serrano A."/>
            <person name="Linde D."/>
            <person name="Babiker R."/>
            <person name="Drula E."/>
            <person name="Ayuso-Fernandez I."/>
            <person name="Pacheco R."/>
            <person name="Padilla G."/>
            <person name="Ferreira P."/>
            <person name="Barriuso J."/>
            <person name="Kellner H."/>
            <person name="Castanera R."/>
            <person name="Alfaro M."/>
            <person name="Ramirez L."/>
            <person name="Pisabarro A.G."/>
            <person name="Kuo A."/>
            <person name="Tritt A."/>
            <person name="Lipzen A."/>
            <person name="He G."/>
            <person name="Yan M."/>
            <person name="Ng V."/>
            <person name="Cullen D."/>
            <person name="Martin F."/>
            <person name="Rosso M.-N."/>
            <person name="Henrissat B."/>
            <person name="Hibbett D."/>
            <person name="Martinez A.T."/>
            <person name="Grigoriev I.V."/>
        </authorList>
    </citation>
    <scope>NUCLEOTIDE SEQUENCE</scope>
    <source>
        <strain evidence="1">AH 44721</strain>
    </source>
</reference>
<dbReference type="InterPro" id="IPR032675">
    <property type="entry name" value="LRR_dom_sf"/>
</dbReference>
<evidence type="ECO:0000313" key="1">
    <source>
        <dbReference type="EMBL" id="KAF8907692.1"/>
    </source>
</evidence>
<dbReference type="SUPFAM" id="SSF52047">
    <property type="entry name" value="RNI-like"/>
    <property type="match status" value="1"/>
</dbReference>
<sequence>MKGPVDRPSDFSSLINTDITTGFIVMTSLNGLDNLLPELFPIIASHLPLYATPSTLLSLALVKRHISEIVLPILYWCLILKNEDDALGMIHRLLGLTVRQLHIMSDLSVETRDGRNPFDVVTGLKEVIKLGLLPNIHNLGLYLLSGWHYDEEYELVEGYGDLRADFWDDVREKCPRLKGIILNNIGDIEGDRWLEDCGLYDIQGITSLTLLQSFFPGSERGHAKLMEIFKALAHSLHTLSFSQLGDDWLSASSFFALDFPNLKALTLNYHVVEDALEAMAFWKRHPTIESLELKESSPTNRYFTNDLDLDFLPNLCYLKADYHDVRLLAPILHRLIGLEIDNSVNAQIPYLLRFVLPQGLPNLKSLSIGQYPSSSSKNERTEGALWFETEDGEFMEKKDWRSSTHVYGDYYLHSIARGAPNLIELAMDAFFDKARQFVDASAKFASFGCLERLYLRNFNRKFIRLESSHREIWSIGSHSLASA</sequence>
<dbReference type="Proteomes" id="UP000724874">
    <property type="component" value="Unassembled WGS sequence"/>
</dbReference>
<comment type="caution">
    <text evidence="1">The sequence shown here is derived from an EMBL/GenBank/DDBJ whole genome shotgun (WGS) entry which is preliminary data.</text>
</comment>
<organism evidence="1 2">
    <name type="scientific">Gymnopilus junonius</name>
    <name type="common">Spectacular rustgill mushroom</name>
    <name type="synonym">Gymnopilus spectabilis subsp. junonius</name>
    <dbReference type="NCBI Taxonomy" id="109634"/>
    <lineage>
        <taxon>Eukaryota</taxon>
        <taxon>Fungi</taxon>
        <taxon>Dikarya</taxon>
        <taxon>Basidiomycota</taxon>
        <taxon>Agaricomycotina</taxon>
        <taxon>Agaricomycetes</taxon>
        <taxon>Agaricomycetidae</taxon>
        <taxon>Agaricales</taxon>
        <taxon>Agaricineae</taxon>
        <taxon>Hymenogastraceae</taxon>
        <taxon>Gymnopilus</taxon>
    </lineage>
</organism>
<proteinExistence type="predicted"/>